<evidence type="ECO:0000256" key="1">
    <source>
        <dbReference type="ARBA" id="ARBA00002324"/>
    </source>
</evidence>
<evidence type="ECO:0000256" key="3">
    <source>
        <dbReference type="ARBA" id="ARBA00022642"/>
    </source>
</evidence>
<comment type="pathway">
    <text evidence="2 10">Cofactor biosynthesis; NAD(+) biosynthesis; deamido-NAD(+) from nicotinate D-ribonucleotide: step 1/1.</text>
</comment>
<evidence type="ECO:0000259" key="11">
    <source>
        <dbReference type="Pfam" id="PF01467"/>
    </source>
</evidence>
<dbReference type="SUPFAM" id="SSF52374">
    <property type="entry name" value="Nucleotidylyl transferase"/>
    <property type="match status" value="1"/>
</dbReference>
<evidence type="ECO:0000256" key="9">
    <source>
        <dbReference type="ARBA" id="ARBA00048721"/>
    </source>
</evidence>
<organism evidence="12 13">
    <name type="scientific">Candidatus Gottesmanbacteria bacterium GW2011_GWA1_48_13</name>
    <dbReference type="NCBI Taxonomy" id="1618439"/>
    <lineage>
        <taxon>Bacteria</taxon>
        <taxon>Candidatus Gottesmaniibacteriota</taxon>
    </lineage>
</organism>
<dbReference type="PANTHER" id="PTHR39321">
    <property type="entry name" value="NICOTINATE-NUCLEOTIDE ADENYLYLTRANSFERASE-RELATED"/>
    <property type="match status" value="1"/>
</dbReference>
<dbReference type="GO" id="GO:0009435">
    <property type="term" value="P:NAD+ biosynthetic process"/>
    <property type="evidence" value="ECO:0007669"/>
    <property type="project" value="UniProtKB-UniRule"/>
</dbReference>
<keyword evidence="7 10" id="KW-0067">ATP-binding</keyword>
<evidence type="ECO:0000256" key="2">
    <source>
        <dbReference type="ARBA" id="ARBA00005019"/>
    </source>
</evidence>
<evidence type="ECO:0000313" key="12">
    <source>
        <dbReference type="EMBL" id="KKU95974.1"/>
    </source>
</evidence>
<dbReference type="Pfam" id="PF01467">
    <property type="entry name" value="CTP_transf_like"/>
    <property type="match status" value="1"/>
</dbReference>
<evidence type="ECO:0000313" key="13">
    <source>
        <dbReference type="Proteomes" id="UP000034661"/>
    </source>
</evidence>
<keyword evidence="4 10" id="KW-0808">Transferase</keyword>
<comment type="caution">
    <text evidence="12">The sequence shown here is derived from an EMBL/GenBank/DDBJ whole genome shotgun (WGS) entry which is preliminary data.</text>
</comment>
<protein>
    <recommendedName>
        <fullName evidence="10">Probable nicotinate-nucleotide adenylyltransferase</fullName>
        <ecNumber evidence="10">2.7.7.18</ecNumber>
    </recommendedName>
    <alternativeName>
        <fullName evidence="10">Deamido-NAD(+) diphosphorylase</fullName>
    </alternativeName>
    <alternativeName>
        <fullName evidence="10">Deamido-NAD(+) pyrophosphorylase</fullName>
    </alternativeName>
    <alternativeName>
        <fullName evidence="10">Nicotinate mononucleotide adenylyltransferase</fullName>
        <shortName evidence="10">NaMN adenylyltransferase</shortName>
    </alternativeName>
</protein>
<dbReference type="InterPro" id="IPR014729">
    <property type="entry name" value="Rossmann-like_a/b/a_fold"/>
</dbReference>
<dbReference type="AlphaFoldDB" id="A0A0G1UPB9"/>
<evidence type="ECO:0000256" key="6">
    <source>
        <dbReference type="ARBA" id="ARBA00022741"/>
    </source>
</evidence>
<evidence type="ECO:0000256" key="5">
    <source>
        <dbReference type="ARBA" id="ARBA00022695"/>
    </source>
</evidence>
<dbReference type="NCBIfam" id="TIGR00482">
    <property type="entry name" value="nicotinate (nicotinamide) nucleotide adenylyltransferase"/>
    <property type="match status" value="1"/>
</dbReference>
<dbReference type="HAMAP" id="MF_00244">
    <property type="entry name" value="NaMN_adenylyltr"/>
    <property type="match status" value="1"/>
</dbReference>
<reference evidence="12 13" key="1">
    <citation type="journal article" date="2015" name="Nature">
        <title>rRNA introns, odd ribosomes, and small enigmatic genomes across a large radiation of phyla.</title>
        <authorList>
            <person name="Brown C.T."/>
            <person name="Hug L.A."/>
            <person name="Thomas B.C."/>
            <person name="Sharon I."/>
            <person name="Castelle C.J."/>
            <person name="Singh A."/>
            <person name="Wilkins M.J."/>
            <person name="Williams K.H."/>
            <person name="Banfield J.F."/>
        </authorList>
    </citation>
    <scope>NUCLEOTIDE SEQUENCE [LARGE SCALE GENOMIC DNA]</scope>
</reference>
<feature type="domain" description="Cytidyltransferase-like" evidence="11">
    <location>
        <begin position="5"/>
        <end position="159"/>
    </location>
</feature>
<dbReference type="Proteomes" id="UP000034661">
    <property type="component" value="Unassembled WGS sequence"/>
</dbReference>
<comment type="function">
    <text evidence="1 10">Catalyzes the reversible adenylation of nicotinate mononucleotide (NaMN) to nicotinic acid adenine dinucleotide (NaAD).</text>
</comment>
<dbReference type="CDD" id="cd02165">
    <property type="entry name" value="NMNAT"/>
    <property type="match status" value="1"/>
</dbReference>
<keyword evidence="8 10" id="KW-0520">NAD</keyword>
<evidence type="ECO:0000256" key="4">
    <source>
        <dbReference type="ARBA" id="ARBA00022679"/>
    </source>
</evidence>
<dbReference type="InterPro" id="IPR005248">
    <property type="entry name" value="NadD/NMNAT"/>
</dbReference>
<dbReference type="NCBIfam" id="TIGR00125">
    <property type="entry name" value="cyt_tran_rel"/>
    <property type="match status" value="1"/>
</dbReference>
<comment type="similarity">
    <text evidence="10">Belongs to the NadD family.</text>
</comment>
<dbReference type="Gene3D" id="3.40.50.620">
    <property type="entry name" value="HUPs"/>
    <property type="match status" value="1"/>
</dbReference>
<dbReference type="EC" id="2.7.7.18" evidence="10"/>
<comment type="catalytic activity">
    <reaction evidence="9 10">
        <text>nicotinate beta-D-ribonucleotide + ATP + H(+) = deamido-NAD(+) + diphosphate</text>
        <dbReference type="Rhea" id="RHEA:22860"/>
        <dbReference type="ChEBI" id="CHEBI:15378"/>
        <dbReference type="ChEBI" id="CHEBI:30616"/>
        <dbReference type="ChEBI" id="CHEBI:33019"/>
        <dbReference type="ChEBI" id="CHEBI:57502"/>
        <dbReference type="ChEBI" id="CHEBI:58437"/>
        <dbReference type="EC" id="2.7.7.18"/>
    </reaction>
</comment>
<gene>
    <name evidence="10" type="primary">nadD</name>
    <name evidence="12" type="ORF">UY27_C0006G0022</name>
</gene>
<dbReference type="EMBL" id="LCPJ01000006">
    <property type="protein sequence ID" value="KKU95974.1"/>
    <property type="molecule type" value="Genomic_DNA"/>
</dbReference>
<evidence type="ECO:0000256" key="10">
    <source>
        <dbReference type="HAMAP-Rule" id="MF_00244"/>
    </source>
</evidence>
<dbReference type="PANTHER" id="PTHR39321:SF3">
    <property type="entry name" value="PHOSPHOPANTETHEINE ADENYLYLTRANSFERASE"/>
    <property type="match status" value="1"/>
</dbReference>
<keyword evidence="3 10" id="KW-0662">Pyridine nucleotide biosynthesis</keyword>
<dbReference type="GO" id="GO:0005524">
    <property type="term" value="F:ATP binding"/>
    <property type="evidence" value="ECO:0007669"/>
    <property type="project" value="UniProtKB-KW"/>
</dbReference>
<dbReference type="InterPro" id="IPR004821">
    <property type="entry name" value="Cyt_trans-like"/>
</dbReference>
<keyword evidence="6 10" id="KW-0547">Nucleotide-binding</keyword>
<dbReference type="UniPathway" id="UPA00253">
    <property type="reaction ID" value="UER00332"/>
</dbReference>
<accession>A0A0G1UPB9</accession>
<evidence type="ECO:0000256" key="8">
    <source>
        <dbReference type="ARBA" id="ARBA00023027"/>
    </source>
</evidence>
<sequence>MKIALLGGVFDPPHMGHLWMARQMLDFCGVDEVWFLPNYSQSAPIKPATSVEHRLVMTKLLELPKTRVSTIEIDNKLDGETIHLLPFLPKEHEFSFVIGSDQLAGFSKWLDWEKLVSALPFWVFPRGGYPLEPLYNNMKAVAHESLVVSNLSSTTIRDRDRAGLSIAPFVPKAVGEYIKQQGLYR</sequence>
<evidence type="ECO:0000256" key="7">
    <source>
        <dbReference type="ARBA" id="ARBA00022840"/>
    </source>
</evidence>
<dbReference type="GO" id="GO:0004515">
    <property type="term" value="F:nicotinate-nucleotide adenylyltransferase activity"/>
    <property type="evidence" value="ECO:0007669"/>
    <property type="project" value="UniProtKB-UniRule"/>
</dbReference>
<name>A0A0G1UPB9_9BACT</name>
<keyword evidence="5 10" id="KW-0548">Nucleotidyltransferase</keyword>
<proteinExistence type="inferred from homology"/>